<protein>
    <submittedName>
        <fullName evidence="1">Uncharacterized protein</fullName>
    </submittedName>
</protein>
<comment type="caution">
    <text evidence="1">The sequence shown here is derived from an EMBL/GenBank/DDBJ whole genome shotgun (WGS) entry which is preliminary data.</text>
</comment>
<sequence length="106" mass="11668">MGPSIVYHSSNASLEWGKMRLLGFLLSRTITTCTIGQLGESLEGHFTTESILLHQEPSIMEVGMRVDRVKEPNHKLQEKPENLHSCNSAITSTHINVITPAVADEG</sequence>
<name>A0AAE1E4A2_9GAST</name>
<reference evidence="1" key="1">
    <citation type="journal article" date="2023" name="G3 (Bethesda)">
        <title>A reference genome for the long-term kleptoplast-retaining sea slug Elysia crispata morphotype clarki.</title>
        <authorList>
            <person name="Eastman K.E."/>
            <person name="Pendleton A.L."/>
            <person name="Shaikh M.A."/>
            <person name="Suttiyut T."/>
            <person name="Ogas R."/>
            <person name="Tomko P."/>
            <person name="Gavelis G."/>
            <person name="Widhalm J.R."/>
            <person name="Wisecaver J.H."/>
        </authorList>
    </citation>
    <scope>NUCLEOTIDE SEQUENCE</scope>
    <source>
        <strain evidence="1">ECLA1</strain>
    </source>
</reference>
<accession>A0AAE1E4A2</accession>
<dbReference type="EMBL" id="JAWDGP010001228">
    <property type="protein sequence ID" value="KAK3793487.1"/>
    <property type="molecule type" value="Genomic_DNA"/>
</dbReference>
<evidence type="ECO:0000313" key="1">
    <source>
        <dbReference type="EMBL" id="KAK3793487.1"/>
    </source>
</evidence>
<gene>
    <name evidence="1" type="ORF">RRG08_000689</name>
</gene>
<dbReference type="Proteomes" id="UP001283361">
    <property type="component" value="Unassembled WGS sequence"/>
</dbReference>
<dbReference type="AlphaFoldDB" id="A0AAE1E4A2"/>
<proteinExistence type="predicted"/>
<organism evidence="1 2">
    <name type="scientific">Elysia crispata</name>
    <name type="common">lettuce slug</name>
    <dbReference type="NCBI Taxonomy" id="231223"/>
    <lineage>
        <taxon>Eukaryota</taxon>
        <taxon>Metazoa</taxon>
        <taxon>Spiralia</taxon>
        <taxon>Lophotrochozoa</taxon>
        <taxon>Mollusca</taxon>
        <taxon>Gastropoda</taxon>
        <taxon>Heterobranchia</taxon>
        <taxon>Euthyneura</taxon>
        <taxon>Panpulmonata</taxon>
        <taxon>Sacoglossa</taxon>
        <taxon>Placobranchoidea</taxon>
        <taxon>Plakobranchidae</taxon>
        <taxon>Elysia</taxon>
    </lineage>
</organism>
<keyword evidence="2" id="KW-1185">Reference proteome</keyword>
<evidence type="ECO:0000313" key="2">
    <source>
        <dbReference type="Proteomes" id="UP001283361"/>
    </source>
</evidence>